<evidence type="ECO:0000313" key="4">
    <source>
        <dbReference type="Proteomes" id="UP001151760"/>
    </source>
</evidence>
<feature type="compositionally biased region" description="Polar residues" evidence="2">
    <location>
        <begin position="1031"/>
        <end position="1043"/>
    </location>
</feature>
<reference evidence="3" key="1">
    <citation type="journal article" date="2022" name="Int. J. Mol. Sci.">
        <title>Draft Genome of Tanacetum Coccineum: Genomic Comparison of Closely Related Tanacetum-Family Plants.</title>
        <authorList>
            <person name="Yamashiro T."/>
            <person name="Shiraishi A."/>
            <person name="Nakayama K."/>
            <person name="Satake H."/>
        </authorList>
    </citation>
    <scope>NUCLEOTIDE SEQUENCE</scope>
</reference>
<keyword evidence="4" id="KW-1185">Reference proteome</keyword>
<feature type="coiled-coil region" evidence="1">
    <location>
        <begin position="168"/>
        <end position="227"/>
    </location>
</feature>
<comment type="caution">
    <text evidence="3">The sequence shown here is derived from an EMBL/GenBank/DDBJ whole genome shotgun (WGS) entry which is preliminary data.</text>
</comment>
<keyword evidence="1" id="KW-0175">Coiled coil</keyword>
<protein>
    <submittedName>
        <fullName evidence="3">Uncharacterized protein</fullName>
    </submittedName>
</protein>
<sequence length="1132" mass="132201">MGFHKDVFFSKAFVKRDQASVKFKAGSKSCSSSSQDNQHHDKSMDITIPTSKAMLEDKQVSQDVYQSPTHIIKIFARTSSDYSMYHDEDEILLEPASIKLLVGECEILYESNFVDNGSTRMVQISKAKTKGKGKDQDKDHKSMIGTRPLLHNKIQDKRALKFKDQDIIRDLKQQRDKLDLAVIDYKRQKEEYQKTQTIFNQTQRDKEEKYLNDIIQLQAKNKDLENVVCKMGKSTETLRLLTNEQKAFRDNLRKSGLGYNGPYVLSQAYAKIPKLYRAYELCNKNELLHVFDSEETLEDAEKCQLKMNKFQKDEKAQELKIKPIDYRKLNKLYDDFVPQKELSAEQTYFPTSFISSEKVSSETKPSMASMPSANPMLVDLNEMENVFKKLFELLEKNCKRESIFYTSKEDLRLIDVCVEAKLLLREWHVYFEVFYNRFKRDVKEMKDIFVSVENDLDETFKQNELLKDQLLEASLAEDIKNLVIISCVEIRNKDLHDETERISKESKDVSNESKTADTVCNDAFEVTQELSKRIIELEKDLSKFEAKSIAFEIALQHKSQENNYLKTLQKENENFMASLQIENAHLKQTYKDLFDSVQRSRVETNHCDEVKVKVNFDEIETKNIELEYQVASLIKENEHLKLTYQSLFDSIKKSRVQTKTSNVTQNEAENLKSQLFEFAETKFNNIFGKIEFFKKKQLDIFELNKESGEKQNLFENETSVFQIKIDELEKATLGKLNAFDNENYDFEPKVIHLKKIIAQKSKDFDDVNLELSNRTAKFEAYFEKLENTKVVLERQLDLQKDLSKLVTTQSLPKNEKDQFLKKNASLELKLASHDIHSCQKEYHELRTSYNALKVNFDSLNRKKWNINVLKSSKPKESVSEMVYTGESSKPFLRRVSQFTTYSLQKDRKFSKKSQSFETFFPQKGFKTRASNAKNQSFETSHSCFTPVKQVWRPIKESQTFEASTSQKSFKTSTLKGKNQVFVTPHSRFTPVKQVWRPKQSHSKSFKYSKSEMFSMQNKNDLALKNKNNERLSNASKTNFQNDTSNGNNKWKSSSSTRFKTLHETPSFNNQWKIKRNFKSPLIPRELFSNETPVSSSRWNSTSLHRIDTTLKWFSKLGRPVSTMLKWVPKVVV</sequence>
<feature type="region of interest" description="Disordered" evidence="2">
    <location>
        <begin position="1031"/>
        <end position="1055"/>
    </location>
</feature>
<feature type="compositionally biased region" description="Low complexity" evidence="2">
    <location>
        <begin position="1044"/>
        <end position="1055"/>
    </location>
</feature>
<evidence type="ECO:0000313" key="3">
    <source>
        <dbReference type="EMBL" id="GJS97058.1"/>
    </source>
</evidence>
<evidence type="ECO:0000256" key="1">
    <source>
        <dbReference type="SAM" id="Coils"/>
    </source>
</evidence>
<proteinExistence type="predicted"/>
<dbReference type="EMBL" id="BQNB010011933">
    <property type="protein sequence ID" value="GJS97058.1"/>
    <property type="molecule type" value="Genomic_DNA"/>
</dbReference>
<dbReference type="Proteomes" id="UP001151760">
    <property type="component" value="Unassembled WGS sequence"/>
</dbReference>
<accession>A0ABQ5A7K1</accession>
<name>A0ABQ5A7K1_9ASTR</name>
<reference evidence="3" key="2">
    <citation type="submission" date="2022-01" db="EMBL/GenBank/DDBJ databases">
        <authorList>
            <person name="Yamashiro T."/>
            <person name="Shiraishi A."/>
            <person name="Satake H."/>
            <person name="Nakayama K."/>
        </authorList>
    </citation>
    <scope>NUCLEOTIDE SEQUENCE</scope>
</reference>
<gene>
    <name evidence="3" type="ORF">Tco_0804026</name>
</gene>
<organism evidence="3 4">
    <name type="scientific">Tanacetum coccineum</name>
    <dbReference type="NCBI Taxonomy" id="301880"/>
    <lineage>
        <taxon>Eukaryota</taxon>
        <taxon>Viridiplantae</taxon>
        <taxon>Streptophyta</taxon>
        <taxon>Embryophyta</taxon>
        <taxon>Tracheophyta</taxon>
        <taxon>Spermatophyta</taxon>
        <taxon>Magnoliopsida</taxon>
        <taxon>eudicotyledons</taxon>
        <taxon>Gunneridae</taxon>
        <taxon>Pentapetalae</taxon>
        <taxon>asterids</taxon>
        <taxon>campanulids</taxon>
        <taxon>Asterales</taxon>
        <taxon>Asteraceae</taxon>
        <taxon>Asteroideae</taxon>
        <taxon>Anthemideae</taxon>
        <taxon>Anthemidinae</taxon>
        <taxon>Tanacetum</taxon>
    </lineage>
</organism>
<evidence type="ECO:0000256" key="2">
    <source>
        <dbReference type="SAM" id="MobiDB-lite"/>
    </source>
</evidence>